<evidence type="ECO:0000313" key="1">
    <source>
        <dbReference type="EMBL" id="MBD3586429.1"/>
    </source>
</evidence>
<evidence type="ECO:0000313" key="2">
    <source>
        <dbReference type="Proteomes" id="UP000624419"/>
    </source>
</evidence>
<dbReference type="RefSeq" id="WP_191025353.1">
    <property type="nucleotide sequence ID" value="NZ_JABBXD010000006.1"/>
</dbReference>
<dbReference type="EMBL" id="JABBXD010000006">
    <property type="protein sequence ID" value="MBD3586429.1"/>
    <property type="molecule type" value="Genomic_DNA"/>
</dbReference>
<comment type="caution">
    <text evidence="1">The sequence shown here is derived from an EMBL/GenBank/DDBJ whole genome shotgun (WGS) entry which is preliminary data.</text>
</comment>
<name>A0ABR8LQR5_9ALTE</name>
<protein>
    <submittedName>
        <fullName evidence="1">Uncharacterized protein</fullName>
    </submittedName>
</protein>
<proteinExistence type="predicted"/>
<accession>A0ABR8LQR5</accession>
<gene>
    <name evidence="1" type="ORF">HHX48_11830</name>
</gene>
<dbReference type="Proteomes" id="UP000624419">
    <property type="component" value="Unassembled WGS sequence"/>
</dbReference>
<reference evidence="1 2" key="1">
    <citation type="submission" date="2020-04" db="EMBL/GenBank/DDBJ databases">
        <title>Salinimonas sp. HHU 13199.</title>
        <authorList>
            <person name="Cui X."/>
            <person name="Zhang D."/>
        </authorList>
    </citation>
    <scope>NUCLEOTIDE SEQUENCE [LARGE SCALE GENOMIC DNA]</scope>
    <source>
        <strain evidence="1 2">HHU 13199</strain>
    </source>
</reference>
<organism evidence="1 2">
    <name type="scientific">Salinimonas profundi</name>
    <dbReference type="NCBI Taxonomy" id="2729140"/>
    <lineage>
        <taxon>Bacteria</taxon>
        <taxon>Pseudomonadati</taxon>
        <taxon>Pseudomonadota</taxon>
        <taxon>Gammaproteobacteria</taxon>
        <taxon>Alteromonadales</taxon>
        <taxon>Alteromonadaceae</taxon>
        <taxon>Alteromonas/Salinimonas group</taxon>
        <taxon>Salinimonas</taxon>
    </lineage>
</organism>
<keyword evidence="2" id="KW-1185">Reference proteome</keyword>
<sequence>MKIFSNYGCEILEREGRFFIRFDSGQSAGASSIEKEISHEQMQKAKVSEQDAYEVILRLEQ</sequence>